<dbReference type="STRING" id="28173.VIBNI_A3880"/>
<dbReference type="Proteomes" id="UP000016895">
    <property type="component" value="Chromosome 1"/>
</dbReference>
<dbReference type="KEGG" id="vni:VIBNI_A3880"/>
<sequence length="452" mass="50238">MMKLTQILSLVFAAVILAGCNESLKLDLAPTKSNTPPIAIAGNNQLVYVGEPTQLNGEKSFDKDLQPLTFEWKIQPDQYTKLDRNAKLLQPNSIKPSFVANETGEFYIDLTVNDGIENSRVNTVKITAVIKGENSPPVISLAEYISGSLLGAAIYPNYEDADNDELFYTWEILEKPINSSPVVETLSAAYGWGALNTDMEGDYVVKLTVFDGTHYVSAITTVQIRYKNIKPVANLNHDVMISHVGRAITLDGTKSSDLNGESLNFHWTMTPPNGSNATFDDPHSPTPTILGDVPGLYFYELVVDDGELSSDPNEYVIEFLGPDTPGLRIYRDTSSAPLDMPHRPEQARDETQNNQASYVLDRYRIEAVESDVYIRDVVANDRANIITPYFDGLEQTQLFTLKKGESISFNLVAPATDGKVSQPIFSFNWIMGRATEYHNAYHFDAKYTFTSN</sequence>
<reference evidence="1 2" key="1">
    <citation type="journal article" date="2013" name="ISME J.">
        <title>Comparative genomics of pathogenic lineages of Vibrio nigripulchritudo identifies virulence-associated traits.</title>
        <authorList>
            <person name="Goudenege D."/>
            <person name="Labreuche Y."/>
            <person name="Krin E."/>
            <person name="Ansquer D."/>
            <person name="Mangenot S."/>
            <person name="Calteau A."/>
            <person name="Medigue C."/>
            <person name="Mazel D."/>
            <person name="Polz M.F."/>
            <person name="Le Roux F."/>
        </authorList>
    </citation>
    <scope>NUCLEOTIDE SEQUENCE [LARGE SCALE GENOMIC DNA]</scope>
    <source>
        <strain evidence="2">SnF1</strain>
    </source>
</reference>
<keyword evidence="2" id="KW-1185">Reference proteome</keyword>
<gene>
    <name evidence="1" type="ORF">VIBNI_A3880</name>
</gene>
<dbReference type="OrthoDB" id="9758386at2"/>
<dbReference type="InterPro" id="IPR035986">
    <property type="entry name" value="PKD_dom_sf"/>
</dbReference>
<protein>
    <recommendedName>
        <fullName evidence="3">PKD domain-containing protein</fullName>
    </recommendedName>
</protein>
<dbReference type="GO" id="GO:0031410">
    <property type="term" value="C:cytoplasmic vesicle"/>
    <property type="evidence" value="ECO:0007669"/>
    <property type="project" value="TreeGrafter"/>
</dbReference>
<organism evidence="1 2">
    <name type="scientific">Vibrio nigripulchritudo</name>
    <dbReference type="NCBI Taxonomy" id="28173"/>
    <lineage>
        <taxon>Bacteria</taxon>
        <taxon>Pseudomonadati</taxon>
        <taxon>Pseudomonadota</taxon>
        <taxon>Gammaproteobacteria</taxon>
        <taxon>Vibrionales</taxon>
        <taxon>Vibrionaceae</taxon>
        <taxon>Vibrio</taxon>
    </lineage>
</organism>
<evidence type="ECO:0008006" key="3">
    <source>
        <dbReference type="Google" id="ProtNLM"/>
    </source>
</evidence>
<dbReference type="SUPFAM" id="SSF49299">
    <property type="entry name" value="PKD domain"/>
    <property type="match status" value="1"/>
</dbReference>
<dbReference type="RefSeq" id="WP_022552172.1">
    <property type="nucleotide sequence ID" value="NC_022528.1"/>
</dbReference>
<proteinExistence type="predicted"/>
<dbReference type="Gene3D" id="2.60.40.10">
    <property type="entry name" value="Immunoglobulins"/>
    <property type="match status" value="3"/>
</dbReference>
<dbReference type="PANTHER" id="PTHR46182">
    <property type="entry name" value="FI19480P1"/>
    <property type="match status" value="1"/>
</dbReference>
<dbReference type="InterPro" id="IPR013783">
    <property type="entry name" value="Ig-like_fold"/>
</dbReference>
<evidence type="ECO:0000313" key="2">
    <source>
        <dbReference type="Proteomes" id="UP000016895"/>
    </source>
</evidence>
<dbReference type="Pfam" id="PF22352">
    <property type="entry name" value="K319L-like_PKD"/>
    <property type="match status" value="1"/>
</dbReference>
<dbReference type="GO" id="GO:0016020">
    <property type="term" value="C:membrane"/>
    <property type="evidence" value="ECO:0007669"/>
    <property type="project" value="TreeGrafter"/>
</dbReference>
<dbReference type="AlphaFoldDB" id="U4KAL8"/>
<dbReference type="PANTHER" id="PTHR46182:SF2">
    <property type="entry name" value="FI19480P1"/>
    <property type="match status" value="1"/>
</dbReference>
<dbReference type="PROSITE" id="PS51257">
    <property type="entry name" value="PROKAR_LIPOPROTEIN"/>
    <property type="match status" value="1"/>
</dbReference>
<dbReference type="EMBL" id="FO203526">
    <property type="protein sequence ID" value="CCO59830.1"/>
    <property type="molecule type" value="Genomic_DNA"/>
</dbReference>
<accession>U4KAL8</accession>
<dbReference type="PATRIC" id="fig|1260221.3.peg.3685"/>
<dbReference type="InterPro" id="IPR029865">
    <property type="entry name" value="KIAA0319-like"/>
</dbReference>
<name>U4KAL8_9VIBR</name>
<evidence type="ECO:0000313" key="1">
    <source>
        <dbReference type="EMBL" id="CCO59830.1"/>
    </source>
</evidence>